<proteinExistence type="predicted"/>
<evidence type="ECO:0000313" key="2">
    <source>
        <dbReference type="EMBL" id="MCK9797370.1"/>
    </source>
</evidence>
<evidence type="ECO:0000313" key="3">
    <source>
        <dbReference type="Proteomes" id="UP001155059"/>
    </source>
</evidence>
<dbReference type="AlphaFoldDB" id="A0A9X1YSG4"/>
<sequence>MLVNAQTSSAVQKSQRSDMDPTTAAASAIYSGLMQNVQNAATFQASQAVQKASSTVDDNVEAAFAKTRVLLQATPPATSTPEATTATDASATAEFKEYMSKSPEQRMRDQILKELGITEESLQSMSPEQQLAIGKQIAERMEDKMKLAQADKDNGTSSTGAQLEDKFLASL</sequence>
<evidence type="ECO:0000256" key="1">
    <source>
        <dbReference type="SAM" id="MobiDB-lite"/>
    </source>
</evidence>
<dbReference type="EMBL" id="JALQCW010000011">
    <property type="protein sequence ID" value="MCK9797370.1"/>
    <property type="molecule type" value="Genomic_DNA"/>
</dbReference>
<accession>A0A9X1YSG4</accession>
<reference evidence="2 3" key="1">
    <citation type="journal article" date="2022" name="Int. J. Syst. Evol. Microbiol.">
        <title>Pseudomonas aegrilactucae sp. nov. and Pseudomonas morbosilactucae sp. nov., pathogens causing bacterial rot of lettuce in Japan.</title>
        <authorList>
            <person name="Sawada H."/>
            <person name="Fujikawa T."/>
            <person name="Satou M."/>
        </authorList>
    </citation>
    <scope>NUCLEOTIDE SEQUENCE [LARGE SCALE GENOMIC DNA]</scope>
    <source>
        <strain evidence="2 3">MAFF 302030</strain>
    </source>
</reference>
<feature type="compositionally biased region" description="Polar residues" evidence="1">
    <location>
        <begin position="1"/>
        <end position="14"/>
    </location>
</feature>
<feature type="region of interest" description="Disordered" evidence="1">
    <location>
        <begin position="1"/>
        <end position="21"/>
    </location>
</feature>
<feature type="compositionally biased region" description="Basic and acidic residues" evidence="1">
    <location>
        <begin position="144"/>
        <end position="154"/>
    </location>
</feature>
<dbReference type="RefSeq" id="WP_268264689.1">
    <property type="nucleotide sequence ID" value="NZ_JALQCW010000011.1"/>
</dbReference>
<reference evidence="2 3" key="2">
    <citation type="journal article" date="2023" name="Plant Pathol.">
        <title>Dismantling and reorganizing Pseudomonas marginalis sensu#lato.</title>
        <authorList>
            <person name="Sawada H."/>
            <person name="Fujikawa T."/>
            <person name="Satou M."/>
        </authorList>
    </citation>
    <scope>NUCLEOTIDE SEQUENCE [LARGE SCALE GENOMIC DNA]</scope>
    <source>
        <strain evidence="2 3">MAFF 302030</strain>
    </source>
</reference>
<organism evidence="2 3">
    <name type="scientific">Pseudomonas morbosilactucae</name>
    <dbReference type="NCBI Taxonomy" id="2938197"/>
    <lineage>
        <taxon>Bacteria</taxon>
        <taxon>Pseudomonadati</taxon>
        <taxon>Pseudomonadota</taxon>
        <taxon>Gammaproteobacteria</taxon>
        <taxon>Pseudomonadales</taxon>
        <taxon>Pseudomonadaceae</taxon>
        <taxon>Pseudomonas</taxon>
    </lineage>
</organism>
<name>A0A9X1YSG4_9PSED</name>
<dbReference type="Proteomes" id="UP001155059">
    <property type="component" value="Unassembled WGS sequence"/>
</dbReference>
<feature type="region of interest" description="Disordered" evidence="1">
    <location>
        <begin position="144"/>
        <end position="171"/>
    </location>
</feature>
<gene>
    <name evidence="2" type="ORF">M1B34_06335</name>
</gene>
<comment type="caution">
    <text evidence="2">The sequence shown here is derived from an EMBL/GenBank/DDBJ whole genome shotgun (WGS) entry which is preliminary data.</text>
</comment>
<protein>
    <submittedName>
        <fullName evidence="2">Uncharacterized protein</fullName>
    </submittedName>
</protein>